<organism evidence="2 3">
    <name type="scientific">Candidatus Woesebacteria bacterium RBG_13_36_22</name>
    <dbReference type="NCBI Taxonomy" id="1802478"/>
    <lineage>
        <taxon>Bacteria</taxon>
        <taxon>Candidatus Woeseibacteriota</taxon>
    </lineage>
</organism>
<evidence type="ECO:0000313" key="2">
    <source>
        <dbReference type="EMBL" id="OGM08838.1"/>
    </source>
</evidence>
<dbReference type="AlphaFoldDB" id="A0A1F7X383"/>
<evidence type="ECO:0000313" key="3">
    <source>
        <dbReference type="Proteomes" id="UP000176939"/>
    </source>
</evidence>
<proteinExistence type="predicted"/>
<name>A0A1F7X383_9BACT</name>
<protein>
    <recommendedName>
        <fullName evidence="1">Secretion system C-terminal sorting domain-containing protein</fullName>
    </recommendedName>
</protein>
<gene>
    <name evidence="2" type="ORF">A2Z67_02415</name>
</gene>
<sequence length="163" mass="18586">MKYSSSILYFICSFFITSSFTEILKAQNIVSTAGDHFKNNTAQLSWTVGEVTIETLSGTSNILTQGFHQTNLIATAINEILDLGFEIKAYPNPTQDYLILKISKDKLNGMQYKLYDMQGKLLHHKLIEESETEISFKDLVPSTYLIKVIEMNKELKTFMIVKQ</sequence>
<dbReference type="Proteomes" id="UP000176939">
    <property type="component" value="Unassembled WGS sequence"/>
</dbReference>
<accession>A0A1F7X383</accession>
<feature type="domain" description="Secretion system C-terminal sorting" evidence="1">
    <location>
        <begin position="90"/>
        <end position="160"/>
    </location>
</feature>
<dbReference type="InterPro" id="IPR026444">
    <property type="entry name" value="Secre_tail"/>
</dbReference>
<reference evidence="2 3" key="1">
    <citation type="journal article" date="2016" name="Nat. Commun.">
        <title>Thousands of microbial genomes shed light on interconnected biogeochemical processes in an aquifer system.</title>
        <authorList>
            <person name="Anantharaman K."/>
            <person name="Brown C.T."/>
            <person name="Hug L.A."/>
            <person name="Sharon I."/>
            <person name="Castelle C.J."/>
            <person name="Probst A.J."/>
            <person name="Thomas B.C."/>
            <person name="Singh A."/>
            <person name="Wilkins M.J."/>
            <person name="Karaoz U."/>
            <person name="Brodie E.L."/>
            <person name="Williams K.H."/>
            <person name="Hubbard S.S."/>
            <person name="Banfield J.F."/>
        </authorList>
    </citation>
    <scope>NUCLEOTIDE SEQUENCE [LARGE SCALE GENOMIC DNA]</scope>
</reference>
<dbReference type="Pfam" id="PF18962">
    <property type="entry name" value="Por_Secre_tail"/>
    <property type="match status" value="1"/>
</dbReference>
<dbReference type="NCBIfam" id="TIGR04183">
    <property type="entry name" value="Por_Secre_tail"/>
    <property type="match status" value="1"/>
</dbReference>
<comment type="caution">
    <text evidence="2">The sequence shown here is derived from an EMBL/GenBank/DDBJ whole genome shotgun (WGS) entry which is preliminary data.</text>
</comment>
<evidence type="ECO:0000259" key="1">
    <source>
        <dbReference type="Pfam" id="PF18962"/>
    </source>
</evidence>
<dbReference type="EMBL" id="MGFQ01000035">
    <property type="protein sequence ID" value="OGM08838.1"/>
    <property type="molecule type" value="Genomic_DNA"/>
</dbReference>